<accession>A0ACB6YYN6</accession>
<protein>
    <submittedName>
        <fullName evidence="1">Uncharacterized protein</fullName>
    </submittedName>
</protein>
<evidence type="ECO:0000313" key="2">
    <source>
        <dbReference type="Proteomes" id="UP000886501"/>
    </source>
</evidence>
<dbReference type="EMBL" id="MU118418">
    <property type="protein sequence ID" value="KAF9642575.1"/>
    <property type="molecule type" value="Genomic_DNA"/>
</dbReference>
<reference evidence="1" key="2">
    <citation type="journal article" date="2020" name="Nat. Commun.">
        <title>Large-scale genome sequencing of mycorrhizal fungi provides insights into the early evolution of symbiotic traits.</title>
        <authorList>
            <person name="Miyauchi S."/>
            <person name="Kiss E."/>
            <person name="Kuo A."/>
            <person name="Drula E."/>
            <person name="Kohler A."/>
            <person name="Sanchez-Garcia M."/>
            <person name="Morin E."/>
            <person name="Andreopoulos B."/>
            <person name="Barry K.W."/>
            <person name="Bonito G."/>
            <person name="Buee M."/>
            <person name="Carver A."/>
            <person name="Chen C."/>
            <person name="Cichocki N."/>
            <person name="Clum A."/>
            <person name="Culley D."/>
            <person name="Crous P.W."/>
            <person name="Fauchery L."/>
            <person name="Girlanda M."/>
            <person name="Hayes R.D."/>
            <person name="Keri Z."/>
            <person name="LaButti K."/>
            <person name="Lipzen A."/>
            <person name="Lombard V."/>
            <person name="Magnuson J."/>
            <person name="Maillard F."/>
            <person name="Murat C."/>
            <person name="Nolan M."/>
            <person name="Ohm R.A."/>
            <person name="Pangilinan J."/>
            <person name="Pereira M.F."/>
            <person name="Perotto S."/>
            <person name="Peter M."/>
            <person name="Pfister S."/>
            <person name="Riley R."/>
            <person name="Sitrit Y."/>
            <person name="Stielow J.B."/>
            <person name="Szollosi G."/>
            <person name="Zifcakova L."/>
            <person name="Stursova M."/>
            <person name="Spatafora J.W."/>
            <person name="Tedersoo L."/>
            <person name="Vaario L.M."/>
            <person name="Yamada A."/>
            <person name="Yan M."/>
            <person name="Wang P."/>
            <person name="Xu J."/>
            <person name="Bruns T."/>
            <person name="Baldrian P."/>
            <person name="Vilgalys R."/>
            <person name="Dunand C."/>
            <person name="Henrissat B."/>
            <person name="Grigoriev I.V."/>
            <person name="Hibbett D."/>
            <person name="Nagy L.G."/>
            <person name="Martin F.M."/>
        </authorList>
    </citation>
    <scope>NUCLEOTIDE SEQUENCE</scope>
    <source>
        <strain evidence="1">P2</strain>
    </source>
</reference>
<organism evidence="1 2">
    <name type="scientific">Thelephora ganbajun</name>
    <name type="common">Ganba fungus</name>
    <dbReference type="NCBI Taxonomy" id="370292"/>
    <lineage>
        <taxon>Eukaryota</taxon>
        <taxon>Fungi</taxon>
        <taxon>Dikarya</taxon>
        <taxon>Basidiomycota</taxon>
        <taxon>Agaricomycotina</taxon>
        <taxon>Agaricomycetes</taxon>
        <taxon>Thelephorales</taxon>
        <taxon>Thelephoraceae</taxon>
        <taxon>Thelephora</taxon>
    </lineage>
</organism>
<feature type="non-terminal residue" evidence="1">
    <location>
        <position position="1"/>
    </location>
</feature>
<dbReference type="Proteomes" id="UP000886501">
    <property type="component" value="Unassembled WGS sequence"/>
</dbReference>
<gene>
    <name evidence="1" type="ORF">BDM02DRAFT_3105477</name>
</gene>
<keyword evidence="2" id="KW-1185">Reference proteome</keyword>
<comment type="caution">
    <text evidence="1">The sequence shown here is derived from an EMBL/GenBank/DDBJ whole genome shotgun (WGS) entry which is preliminary data.</text>
</comment>
<evidence type="ECO:0000313" key="1">
    <source>
        <dbReference type="EMBL" id="KAF9642575.1"/>
    </source>
</evidence>
<sequence length="98" mass="10631">SGTELLRCSIFLDGYADASKLDRITILYSFVPGGTSAPYNLKRTLTHEAGRWPGLHHTFQSRCTGDGNSIADILPEASPAYGCPIGRDTYTDDNLPDP</sequence>
<name>A0ACB6YYN6_THEGA</name>
<reference evidence="1" key="1">
    <citation type="submission" date="2019-10" db="EMBL/GenBank/DDBJ databases">
        <authorList>
            <consortium name="DOE Joint Genome Institute"/>
            <person name="Kuo A."/>
            <person name="Miyauchi S."/>
            <person name="Kiss E."/>
            <person name="Drula E."/>
            <person name="Kohler A."/>
            <person name="Sanchez-Garcia M."/>
            <person name="Andreopoulos B."/>
            <person name="Barry K.W."/>
            <person name="Bonito G."/>
            <person name="Buee M."/>
            <person name="Carver A."/>
            <person name="Chen C."/>
            <person name="Cichocki N."/>
            <person name="Clum A."/>
            <person name="Culley D."/>
            <person name="Crous P.W."/>
            <person name="Fauchery L."/>
            <person name="Girlanda M."/>
            <person name="Hayes R."/>
            <person name="Keri Z."/>
            <person name="Labutti K."/>
            <person name="Lipzen A."/>
            <person name="Lombard V."/>
            <person name="Magnuson J."/>
            <person name="Maillard F."/>
            <person name="Morin E."/>
            <person name="Murat C."/>
            <person name="Nolan M."/>
            <person name="Ohm R."/>
            <person name="Pangilinan J."/>
            <person name="Pereira M."/>
            <person name="Perotto S."/>
            <person name="Peter M."/>
            <person name="Riley R."/>
            <person name="Sitrit Y."/>
            <person name="Stielow B."/>
            <person name="Szollosi G."/>
            <person name="Zifcakova L."/>
            <person name="Stursova M."/>
            <person name="Spatafora J.W."/>
            <person name="Tedersoo L."/>
            <person name="Vaario L.-M."/>
            <person name="Yamada A."/>
            <person name="Yan M."/>
            <person name="Wang P."/>
            <person name="Xu J."/>
            <person name="Bruns T."/>
            <person name="Baldrian P."/>
            <person name="Vilgalys R."/>
            <person name="Henrissat B."/>
            <person name="Grigoriev I.V."/>
            <person name="Hibbett D."/>
            <person name="Nagy L.G."/>
            <person name="Martin F.M."/>
        </authorList>
    </citation>
    <scope>NUCLEOTIDE SEQUENCE</scope>
    <source>
        <strain evidence="1">P2</strain>
    </source>
</reference>
<proteinExistence type="predicted"/>